<feature type="binding site" evidence="8">
    <location>
        <position position="78"/>
    </location>
    <ligand>
        <name>NADP(+)</name>
        <dbReference type="ChEBI" id="CHEBI:58349"/>
    </ligand>
</feature>
<evidence type="ECO:0000313" key="13">
    <source>
        <dbReference type="Proteomes" id="UP000287766"/>
    </source>
</evidence>
<sequence length="279" mass="29600">MARFTVFGNPVQHSLSPFIHSLFAQQLHVKDLEYTRSLTSPAQFAAAVAEFFRCGGAGANVTVPFKTAAAQLVTHQTDRAARAGAVNTLIPLGHGQILGDNTDGYGLVADLKRQLELSSLIGIHAVILGAGGAARGVLGPLCEAGVERIILANRTLPKAQELVRANSDLPLAYASWQDLDGLSAHDYIVINATSASLHKASLPLSNALLSKSRLCYDMMYAKTPTQFIQQARTAGATACADGLGMLVEQAALAFALWHTGQLPETDEVLRTVRAKLLSS</sequence>
<feature type="binding site" evidence="8">
    <location>
        <position position="62"/>
    </location>
    <ligand>
        <name>shikimate</name>
        <dbReference type="ChEBI" id="CHEBI:36208"/>
    </ligand>
</feature>
<dbReference type="GO" id="GO:0050661">
    <property type="term" value="F:NADP binding"/>
    <property type="evidence" value="ECO:0007669"/>
    <property type="project" value="InterPro"/>
</dbReference>
<comment type="catalytic activity">
    <reaction evidence="7 8">
        <text>shikimate + NADP(+) = 3-dehydroshikimate + NADPH + H(+)</text>
        <dbReference type="Rhea" id="RHEA:17737"/>
        <dbReference type="ChEBI" id="CHEBI:15378"/>
        <dbReference type="ChEBI" id="CHEBI:16630"/>
        <dbReference type="ChEBI" id="CHEBI:36208"/>
        <dbReference type="ChEBI" id="CHEBI:57783"/>
        <dbReference type="ChEBI" id="CHEBI:58349"/>
        <dbReference type="EC" id="1.1.1.25"/>
    </reaction>
</comment>
<dbReference type="InterPro" id="IPR022893">
    <property type="entry name" value="Shikimate_DH_fam"/>
</dbReference>
<keyword evidence="13" id="KW-1185">Reference proteome</keyword>
<comment type="pathway">
    <text evidence="1 8">Metabolic intermediate biosynthesis; chorismate biosynthesis; chorismate from D-erythrose 4-phosphate and phosphoenolpyruvate: step 4/7.</text>
</comment>
<evidence type="ECO:0000256" key="5">
    <source>
        <dbReference type="ARBA" id="ARBA00023002"/>
    </source>
</evidence>
<feature type="binding site" evidence="8">
    <location>
        <position position="220"/>
    </location>
    <ligand>
        <name>shikimate</name>
        <dbReference type="ChEBI" id="CHEBI:36208"/>
    </ligand>
</feature>
<dbReference type="InterPro" id="IPR011342">
    <property type="entry name" value="Shikimate_DH"/>
</dbReference>
<dbReference type="Pfam" id="PF01488">
    <property type="entry name" value="Shikimate_DH"/>
    <property type="match status" value="1"/>
</dbReference>
<evidence type="ECO:0000259" key="10">
    <source>
        <dbReference type="Pfam" id="PF08501"/>
    </source>
</evidence>
<feature type="binding site" evidence="8">
    <location>
        <position position="242"/>
    </location>
    <ligand>
        <name>NADP(+)</name>
        <dbReference type="ChEBI" id="CHEBI:58349"/>
    </ligand>
</feature>
<feature type="active site" description="Proton acceptor" evidence="8">
    <location>
        <position position="66"/>
    </location>
</feature>
<name>A0A7Z6ZVE8_9GAMM</name>
<evidence type="ECO:0000256" key="2">
    <source>
        <dbReference type="ARBA" id="ARBA00012962"/>
    </source>
</evidence>
<feature type="domain" description="Quinate/shikimate 5-dehydrogenase/glutamyl-tRNA reductase" evidence="9">
    <location>
        <begin position="118"/>
        <end position="196"/>
    </location>
</feature>
<proteinExistence type="inferred from homology"/>
<dbReference type="InterPro" id="IPR006151">
    <property type="entry name" value="Shikm_DH/Glu-tRNA_Rdtase"/>
</dbReference>
<dbReference type="Pfam" id="PF18317">
    <property type="entry name" value="SDH_C"/>
    <property type="match status" value="1"/>
</dbReference>
<evidence type="ECO:0000256" key="4">
    <source>
        <dbReference type="ARBA" id="ARBA00022857"/>
    </source>
</evidence>
<dbReference type="GO" id="GO:0005829">
    <property type="term" value="C:cytosol"/>
    <property type="evidence" value="ECO:0007669"/>
    <property type="project" value="TreeGrafter"/>
</dbReference>
<organism evidence="12 13">
    <name type="scientific">Pseudidiomarina aestuarii</name>
    <dbReference type="NCBI Taxonomy" id="624146"/>
    <lineage>
        <taxon>Bacteria</taxon>
        <taxon>Pseudomonadati</taxon>
        <taxon>Pseudomonadota</taxon>
        <taxon>Gammaproteobacteria</taxon>
        <taxon>Alteromonadales</taxon>
        <taxon>Idiomarinaceae</taxon>
        <taxon>Pseudidiomarina</taxon>
    </lineage>
</organism>
<dbReference type="AlphaFoldDB" id="A0A7Z6ZVE8"/>
<feature type="binding site" evidence="8">
    <location>
        <position position="218"/>
    </location>
    <ligand>
        <name>NADP(+)</name>
        <dbReference type="ChEBI" id="CHEBI:58349"/>
    </ligand>
</feature>
<dbReference type="EC" id="1.1.1.25" evidence="2 8"/>
<feature type="domain" description="Shikimate dehydrogenase substrate binding N-terminal" evidence="10">
    <location>
        <begin position="6"/>
        <end position="89"/>
    </location>
</feature>
<protein>
    <recommendedName>
        <fullName evidence="2 8">Shikimate dehydrogenase (NADP(+))</fullName>
        <shortName evidence="8">SDH</shortName>
        <ecNumber evidence="2 8">1.1.1.25</ecNumber>
    </recommendedName>
</protein>
<dbReference type="NCBIfam" id="NF001310">
    <property type="entry name" value="PRK00258.1-2"/>
    <property type="match status" value="1"/>
</dbReference>
<dbReference type="GO" id="GO:0009423">
    <property type="term" value="P:chorismate biosynthetic process"/>
    <property type="evidence" value="ECO:0007669"/>
    <property type="project" value="UniProtKB-UniRule"/>
</dbReference>
<dbReference type="UniPathway" id="UPA00053">
    <property type="reaction ID" value="UER00087"/>
</dbReference>
<dbReference type="PANTHER" id="PTHR21089:SF1">
    <property type="entry name" value="BIFUNCTIONAL 3-DEHYDROQUINATE DEHYDRATASE_SHIKIMATE DEHYDROGENASE, CHLOROPLASTIC"/>
    <property type="match status" value="1"/>
</dbReference>
<evidence type="ECO:0000256" key="7">
    <source>
        <dbReference type="ARBA" id="ARBA00049442"/>
    </source>
</evidence>
<dbReference type="HAMAP" id="MF_00222">
    <property type="entry name" value="Shikimate_DH_AroE"/>
    <property type="match status" value="1"/>
</dbReference>
<keyword evidence="3 8" id="KW-0028">Amino-acid biosynthesis</keyword>
<feature type="domain" description="SDH C-terminal" evidence="11">
    <location>
        <begin position="242"/>
        <end position="273"/>
    </location>
</feature>
<reference evidence="13" key="1">
    <citation type="journal article" date="2018" name="Front. Microbiol.">
        <title>Genome-Based Analysis Reveals the Taxonomy and Diversity of the Family Idiomarinaceae.</title>
        <authorList>
            <person name="Liu Y."/>
            <person name="Lai Q."/>
            <person name="Shao Z."/>
        </authorList>
    </citation>
    <scope>NUCLEOTIDE SEQUENCE [LARGE SCALE GENOMIC DNA]</scope>
    <source>
        <strain evidence="13">KYW314</strain>
    </source>
</reference>
<dbReference type="InterPro" id="IPR041121">
    <property type="entry name" value="SDH_C"/>
</dbReference>
<dbReference type="RefSeq" id="WP_169930810.1">
    <property type="nucleotide sequence ID" value="NZ_PIPR01000001.1"/>
</dbReference>
<comment type="subunit">
    <text evidence="8">Homodimer.</text>
</comment>
<dbReference type="EMBL" id="PIPR01000001">
    <property type="protein sequence ID" value="RUO42089.1"/>
    <property type="molecule type" value="Genomic_DNA"/>
</dbReference>
<dbReference type="SUPFAM" id="SSF53223">
    <property type="entry name" value="Aminoacid dehydrogenase-like, N-terminal domain"/>
    <property type="match status" value="1"/>
</dbReference>
<dbReference type="Proteomes" id="UP000287766">
    <property type="component" value="Unassembled WGS sequence"/>
</dbReference>
<keyword evidence="4 8" id="KW-0521">NADP</keyword>
<feature type="binding site" evidence="8">
    <location>
        <begin position="153"/>
        <end position="158"/>
    </location>
    <ligand>
        <name>NADP(+)</name>
        <dbReference type="ChEBI" id="CHEBI:58349"/>
    </ligand>
</feature>
<keyword evidence="6 8" id="KW-0057">Aromatic amino acid biosynthesis</keyword>
<dbReference type="GO" id="GO:0009073">
    <property type="term" value="P:aromatic amino acid family biosynthetic process"/>
    <property type="evidence" value="ECO:0007669"/>
    <property type="project" value="UniProtKB-KW"/>
</dbReference>
<dbReference type="NCBIfam" id="TIGR00507">
    <property type="entry name" value="aroE"/>
    <property type="match status" value="1"/>
</dbReference>
<dbReference type="SUPFAM" id="SSF51735">
    <property type="entry name" value="NAD(P)-binding Rossmann-fold domains"/>
    <property type="match status" value="1"/>
</dbReference>
<evidence type="ECO:0000256" key="3">
    <source>
        <dbReference type="ARBA" id="ARBA00022605"/>
    </source>
</evidence>
<dbReference type="GO" id="GO:0008652">
    <property type="term" value="P:amino acid biosynthetic process"/>
    <property type="evidence" value="ECO:0007669"/>
    <property type="project" value="UniProtKB-KW"/>
</dbReference>
<comment type="function">
    <text evidence="8">Involved in the biosynthesis of the chorismate, which leads to the biosynthesis of aromatic amino acids. Catalyzes the reversible NADPH linked reduction of 3-dehydroshikimate (DHSA) to yield shikimate (SA).</text>
</comment>
<evidence type="ECO:0000256" key="6">
    <source>
        <dbReference type="ARBA" id="ARBA00023141"/>
    </source>
</evidence>
<gene>
    <name evidence="8" type="primary">aroE</name>
    <name evidence="12" type="ORF">CWE22_08070</name>
</gene>
<evidence type="ECO:0000259" key="11">
    <source>
        <dbReference type="Pfam" id="PF18317"/>
    </source>
</evidence>
<evidence type="ECO:0000313" key="12">
    <source>
        <dbReference type="EMBL" id="RUO42089.1"/>
    </source>
</evidence>
<evidence type="ECO:0000256" key="8">
    <source>
        <dbReference type="HAMAP-Rule" id="MF_00222"/>
    </source>
</evidence>
<dbReference type="GO" id="GO:0004764">
    <property type="term" value="F:shikimate 3-dehydrogenase (NADP+) activity"/>
    <property type="evidence" value="ECO:0007669"/>
    <property type="project" value="UniProtKB-UniRule"/>
</dbReference>
<dbReference type="InterPro" id="IPR046346">
    <property type="entry name" value="Aminoacid_DH-like_N_sf"/>
</dbReference>
<dbReference type="Pfam" id="PF08501">
    <property type="entry name" value="Shikimate_dh_N"/>
    <property type="match status" value="1"/>
</dbReference>
<feature type="binding site" evidence="8">
    <location>
        <begin position="129"/>
        <end position="133"/>
    </location>
    <ligand>
        <name>NADP(+)</name>
        <dbReference type="ChEBI" id="CHEBI:58349"/>
    </ligand>
</feature>
<feature type="binding site" evidence="8">
    <location>
        <begin position="14"/>
        <end position="16"/>
    </location>
    <ligand>
        <name>shikimate</name>
        <dbReference type="ChEBI" id="CHEBI:36208"/>
    </ligand>
</feature>
<accession>A0A7Z6ZVE8</accession>
<dbReference type="Gene3D" id="3.40.50.720">
    <property type="entry name" value="NAD(P)-binding Rossmann-like Domain"/>
    <property type="match status" value="1"/>
</dbReference>
<dbReference type="InterPro" id="IPR013708">
    <property type="entry name" value="Shikimate_DH-bd_N"/>
</dbReference>
<dbReference type="Gene3D" id="3.40.50.10860">
    <property type="entry name" value="Leucine Dehydrogenase, chain A, domain 1"/>
    <property type="match status" value="1"/>
</dbReference>
<feature type="binding site" evidence="8">
    <location>
        <position position="249"/>
    </location>
    <ligand>
        <name>shikimate</name>
        <dbReference type="ChEBI" id="CHEBI:36208"/>
    </ligand>
</feature>
<comment type="similarity">
    <text evidence="8">Belongs to the shikimate dehydrogenase family.</text>
</comment>
<dbReference type="GO" id="GO:0019632">
    <property type="term" value="P:shikimate metabolic process"/>
    <property type="evidence" value="ECO:0007669"/>
    <property type="project" value="InterPro"/>
</dbReference>
<keyword evidence="5 8" id="KW-0560">Oxidoreductase</keyword>
<dbReference type="PANTHER" id="PTHR21089">
    <property type="entry name" value="SHIKIMATE DEHYDROGENASE"/>
    <property type="match status" value="1"/>
</dbReference>
<comment type="caution">
    <text evidence="12">The sequence shown here is derived from an EMBL/GenBank/DDBJ whole genome shotgun (WGS) entry which is preliminary data.</text>
</comment>
<feature type="binding site" evidence="8">
    <location>
        <position position="87"/>
    </location>
    <ligand>
        <name>shikimate</name>
        <dbReference type="ChEBI" id="CHEBI:36208"/>
    </ligand>
</feature>
<dbReference type="CDD" id="cd01065">
    <property type="entry name" value="NAD_bind_Shikimate_DH"/>
    <property type="match status" value="1"/>
</dbReference>
<dbReference type="FunFam" id="3.40.50.10860:FF:000006">
    <property type="entry name" value="Shikimate dehydrogenase (NADP(+))"/>
    <property type="match status" value="1"/>
</dbReference>
<evidence type="ECO:0000259" key="9">
    <source>
        <dbReference type="Pfam" id="PF01488"/>
    </source>
</evidence>
<feature type="binding site" evidence="8">
    <location>
        <position position="103"/>
    </location>
    <ligand>
        <name>shikimate</name>
        <dbReference type="ChEBI" id="CHEBI:36208"/>
    </ligand>
</feature>
<evidence type="ECO:0000256" key="1">
    <source>
        <dbReference type="ARBA" id="ARBA00004871"/>
    </source>
</evidence>
<dbReference type="InterPro" id="IPR036291">
    <property type="entry name" value="NAD(P)-bd_dom_sf"/>
</dbReference>